<reference evidence="1" key="2">
    <citation type="submission" date="2020-11" db="EMBL/GenBank/DDBJ databases">
        <authorList>
            <person name="McCartney M.A."/>
            <person name="Auch B."/>
            <person name="Kono T."/>
            <person name="Mallez S."/>
            <person name="Becker A."/>
            <person name="Gohl D.M."/>
            <person name="Silverstein K.A.T."/>
            <person name="Koren S."/>
            <person name="Bechman K.B."/>
            <person name="Herman A."/>
            <person name="Abrahante J.E."/>
            <person name="Garbe J."/>
        </authorList>
    </citation>
    <scope>NUCLEOTIDE SEQUENCE</scope>
    <source>
        <strain evidence="1">Duluth1</strain>
        <tissue evidence="1">Whole animal</tissue>
    </source>
</reference>
<dbReference type="AlphaFoldDB" id="A0A9D4EWB5"/>
<comment type="caution">
    <text evidence="1">The sequence shown here is derived from an EMBL/GenBank/DDBJ whole genome shotgun (WGS) entry which is preliminary data.</text>
</comment>
<dbReference type="EMBL" id="JAIWYP010000007">
    <property type="protein sequence ID" value="KAH3797193.1"/>
    <property type="molecule type" value="Genomic_DNA"/>
</dbReference>
<sequence length="50" mass="5925">MVVMPVDVPTCVEYKWGSMFAEMYYEHAQHAVMGPCEFQDHIVLRIERYS</sequence>
<name>A0A9D4EWB5_DREPO</name>
<protein>
    <submittedName>
        <fullName evidence="1">Uncharacterized protein</fullName>
    </submittedName>
</protein>
<reference evidence="1" key="1">
    <citation type="journal article" date="2019" name="bioRxiv">
        <title>The Genome of the Zebra Mussel, Dreissena polymorpha: A Resource for Invasive Species Research.</title>
        <authorList>
            <person name="McCartney M.A."/>
            <person name="Auch B."/>
            <person name="Kono T."/>
            <person name="Mallez S."/>
            <person name="Zhang Y."/>
            <person name="Obille A."/>
            <person name="Becker A."/>
            <person name="Abrahante J.E."/>
            <person name="Garbe J."/>
            <person name="Badalamenti J.P."/>
            <person name="Herman A."/>
            <person name="Mangelson H."/>
            <person name="Liachko I."/>
            <person name="Sullivan S."/>
            <person name="Sone E.D."/>
            <person name="Koren S."/>
            <person name="Silverstein K.A.T."/>
            <person name="Beckman K.B."/>
            <person name="Gohl D.M."/>
        </authorList>
    </citation>
    <scope>NUCLEOTIDE SEQUENCE</scope>
    <source>
        <strain evidence="1">Duluth1</strain>
        <tissue evidence="1">Whole animal</tissue>
    </source>
</reference>
<proteinExistence type="predicted"/>
<accession>A0A9D4EWB5</accession>
<evidence type="ECO:0000313" key="3">
    <source>
        <dbReference type="Proteomes" id="UP000828390"/>
    </source>
</evidence>
<dbReference type="Proteomes" id="UP000828390">
    <property type="component" value="Unassembled WGS sequence"/>
</dbReference>
<dbReference type="EMBL" id="JAIWYP010000008">
    <property type="protein sequence ID" value="KAH3785117.1"/>
    <property type="molecule type" value="Genomic_DNA"/>
</dbReference>
<keyword evidence="3" id="KW-1185">Reference proteome</keyword>
<evidence type="ECO:0000313" key="2">
    <source>
        <dbReference type="EMBL" id="KAH3797193.1"/>
    </source>
</evidence>
<gene>
    <name evidence="2" type="ORF">DPMN_150769</name>
    <name evidence="1" type="ORF">DPMN_163202</name>
</gene>
<evidence type="ECO:0000313" key="1">
    <source>
        <dbReference type="EMBL" id="KAH3785117.1"/>
    </source>
</evidence>
<organism evidence="1 3">
    <name type="scientific">Dreissena polymorpha</name>
    <name type="common">Zebra mussel</name>
    <name type="synonym">Mytilus polymorpha</name>
    <dbReference type="NCBI Taxonomy" id="45954"/>
    <lineage>
        <taxon>Eukaryota</taxon>
        <taxon>Metazoa</taxon>
        <taxon>Spiralia</taxon>
        <taxon>Lophotrochozoa</taxon>
        <taxon>Mollusca</taxon>
        <taxon>Bivalvia</taxon>
        <taxon>Autobranchia</taxon>
        <taxon>Heteroconchia</taxon>
        <taxon>Euheterodonta</taxon>
        <taxon>Imparidentia</taxon>
        <taxon>Neoheterodontei</taxon>
        <taxon>Myida</taxon>
        <taxon>Dreissenoidea</taxon>
        <taxon>Dreissenidae</taxon>
        <taxon>Dreissena</taxon>
    </lineage>
</organism>